<sequence>MTSRSVFIGVSFISGLLTFYLAYAAVLLSPGYPDDIGIIWFTAWALDSIVSASIVCAIASASFFFVDRVKGRNYAILGFICAIEFEIVFPLFIAFFGV</sequence>
<keyword evidence="3" id="KW-1185">Reference proteome</keyword>
<proteinExistence type="predicted"/>
<evidence type="ECO:0000256" key="1">
    <source>
        <dbReference type="SAM" id="Phobius"/>
    </source>
</evidence>
<dbReference type="Proteomes" id="UP000322214">
    <property type="component" value="Chromosome"/>
</dbReference>
<feature type="transmembrane region" description="Helical" evidence="1">
    <location>
        <begin position="7"/>
        <end position="26"/>
    </location>
</feature>
<feature type="transmembrane region" description="Helical" evidence="1">
    <location>
        <begin position="73"/>
        <end position="96"/>
    </location>
</feature>
<keyword evidence="1" id="KW-0472">Membrane</keyword>
<dbReference type="KEGG" id="mff:MFFC18_21550"/>
<dbReference type="AlphaFoldDB" id="A0A5B9P9Y7"/>
<gene>
    <name evidence="2" type="ORF">MFFC18_21550</name>
</gene>
<keyword evidence="1" id="KW-1133">Transmembrane helix</keyword>
<organism evidence="2 3">
    <name type="scientific">Mariniblastus fucicola</name>
    <dbReference type="NCBI Taxonomy" id="980251"/>
    <lineage>
        <taxon>Bacteria</taxon>
        <taxon>Pseudomonadati</taxon>
        <taxon>Planctomycetota</taxon>
        <taxon>Planctomycetia</taxon>
        <taxon>Pirellulales</taxon>
        <taxon>Pirellulaceae</taxon>
        <taxon>Mariniblastus</taxon>
    </lineage>
</organism>
<name>A0A5B9P9Y7_9BACT</name>
<evidence type="ECO:0000313" key="3">
    <source>
        <dbReference type="Proteomes" id="UP000322214"/>
    </source>
</evidence>
<feature type="transmembrane region" description="Helical" evidence="1">
    <location>
        <begin position="38"/>
        <end position="66"/>
    </location>
</feature>
<protein>
    <submittedName>
        <fullName evidence="2">Uncharacterized protein</fullName>
    </submittedName>
</protein>
<dbReference type="EMBL" id="CP042912">
    <property type="protein sequence ID" value="QEG22279.1"/>
    <property type="molecule type" value="Genomic_DNA"/>
</dbReference>
<evidence type="ECO:0000313" key="2">
    <source>
        <dbReference type="EMBL" id="QEG22279.1"/>
    </source>
</evidence>
<keyword evidence="1" id="KW-0812">Transmembrane</keyword>
<accession>A0A5B9P9Y7</accession>
<reference evidence="2 3" key="1">
    <citation type="submission" date="2019-08" db="EMBL/GenBank/DDBJ databases">
        <title>Deep-cultivation of Planctomycetes and their phenomic and genomic characterization uncovers novel biology.</title>
        <authorList>
            <person name="Wiegand S."/>
            <person name="Jogler M."/>
            <person name="Boedeker C."/>
            <person name="Pinto D."/>
            <person name="Vollmers J."/>
            <person name="Rivas-Marin E."/>
            <person name="Kohn T."/>
            <person name="Peeters S.H."/>
            <person name="Heuer A."/>
            <person name="Rast P."/>
            <person name="Oberbeckmann S."/>
            <person name="Bunk B."/>
            <person name="Jeske O."/>
            <person name="Meyerdierks A."/>
            <person name="Storesund J.E."/>
            <person name="Kallscheuer N."/>
            <person name="Luecker S."/>
            <person name="Lage O.M."/>
            <person name="Pohl T."/>
            <person name="Merkel B.J."/>
            <person name="Hornburger P."/>
            <person name="Mueller R.-W."/>
            <person name="Bruemmer F."/>
            <person name="Labrenz M."/>
            <person name="Spormann A.M."/>
            <person name="Op den Camp H."/>
            <person name="Overmann J."/>
            <person name="Amann R."/>
            <person name="Jetten M.S.M."/>
            <person name="Mascher T."/>
            <person name="Medema M.H."/>
            <person name="Devos D.P."/>
            <person name="Kaster A.-K."/>
            <person name="Ovreas L."/>
            <person name="Rohde M."/>
            <person name="Galperin M.Y."/>
            <person name="Jogler C."/>
        </authorList>
    </citation>
    <scope>NUCLEOTIDE SEQUENCE [LARGE SCALE GENOMIC DNA]</scope>
    <source>
        <strain evidence="2 3">FC18</strain>
    </source>
</reference>